<gene>
    <name evidence="4" type="ORF">EJ419_02710</name>
</gene>
<feature type="transmembrane region" description="Helical" evidence="2">
    <location>
        <begin position="124"/>
        <end position="149"/>
    </location>
</feature>
<evidence type="ECO:0000313" key="5">
    <source>
        <dbReference type="Proteomes" id="UP000291289"/>
    </source>
</evidence>
<feature type="domain" description="Phosphatidic acid phosphatase type 2/haloperoxidase" evidence="3">
    <location>
        <begin position="173"/>
        <end position="268"/>
    </location>
</feature>
<dbReference type="Pfam" id="PF01569">
    <property type="entry name" value="PAP2"/>
    <property type="match status" value="1"/>
</dbReference>
<feature type="transmembrane region" description="Helical" evidence="2">
    <location>
        <begin position="76"/>
        <end position="97"/>
    </location>
</feature>
<feature type="transmembrane region" description="Helical" evidence="2">
    <location>
        <begin position="324"/>
        <end position="346"/>
    </location>
</feature>
<protein>
    <submittedName>
        <fullName evidence="4">Phosphatase PAP2 family protein</fullName>
    </submittedName>
</protein>
<evidence type="ECO:0000256" key="1">
    <source>
        <dbReference type="SAM" id="MobiDB-lite"/>
    </source>
</evidence>
<evidence type="ECO:0000256" key="2">
    <source>
        <dbReference type="SAM" id="Phobius"/>
    </source>
</evidence>
<name>A0A4R0QXW5_9BIFI</name>
<keyword evidence="5" id="KW-1185">Reference proteome</keyword>
<feature type="region of interest" description="Disordered" evidence="1">
    <location>
        <begin position="1"/>
        <end position="43"/>
    </location>
</feature>
<dbReference type="InterPro" id="IPR000326">
    <property type="entry name" value="PAP2/HPO"/>
</dbReference>
<keyword evidence="2" id="KW-0812">Transmembrane</keyword>
<comment type="caution">
    <text evidence="4">The sequence shown here is derived from an EMBL/GenBank/DDBJ whole genome shotgun (WGS) entry which is preliminary data.</text>
</comment>
<dbReference type="Gene3D" id="1.20.144.10">
    <property type="entry name" value="Phosphatidic acid phosphatase type 2/haloperoxidase"/>
    <property type="match status" value="1"/>
</dbReference>
<reference evidence="4 5" key="1">
    <citation type="submission" date="2018-12" db="EMBL/GenBank/DDBJ databases">
        <title>Alloscrdovia theropitheci sp. nov: a novel taxon from the feces of the bleeding-herat monkey (Theropithecus geleda).</title>
        <authorList>
            <person name="Modesto M."/>
        </authorList>
    </citation>
    <scope>NUCLEOTIDE SEQUENCE [LARGE SCALE GENOMIC DNA]</scope>
    <source>
        <strain evidence="4 5">GLDI4/2</strain>
    </source>
</reference>
<dbReference type="SUPFAM" id="SSF48317">
    <property type="entry name" value="Acid phosphatase/Vanadium-dependent haloperoxidase"/>
    <property type="match status" value="1"/>
</dbReference>
<feature type="transmembrane region" description="Helical" evidence="2">
    <location>
        <begin position="196"/>
        <end position="214"/>
    </location>
</feature>
<sequence>MADDKNFLPDYSSQESSMQDVLSEKVDSGEKMPEKLSSGKISKKISEKASSERTFTVRIDRGSDQYLATHPRVSSVVWAIILGIIGLLSTAVVYYVGVWTQSGQYFDDWMWSQMGSVYPNVDTYMPVIFTNSIVIIAISITMIALSLITVIARKRFYTFGIIIVFIAVAFAASYSLKRLLPRPVFDSLMPNPANSAPSGHTALTMIAGVALVMGMPRVLRAIASLWSMIFTTMVGIMVIYDGWHRPTDPLTSIMLVGSLGLIAMAFTRASGMDEPGTRKSSISVQIVSTILIVFGLASAAYGTYIVSQIYPVVQYQPEDLTVSGLYSTFALIVGMSSFLYGCVLAIRQVTAAPLSRLGLVGAPPAPPVSSHTREF</sequence>
<evidence type="ECO:0000313" key="4">
    <source>
        <dbReference type="EMBL" id="TCD54530.1"/>
    </source>
</evidence>
<organism evidence="4 5">
    <name type="scientific">Alloscardovia theropitheci</name>
    <dbReference type="NCBI Taxonomy" id="2496842"/>
    <lineage>
        <taxon>Bacteria</taxon>
        <taxon>Bacillati</taxon>
        <taxon>Actinomycetota</taxon>
        <taxon>Actinomycetes</taxon>
        <taxon>Bifidobacteriales</taxon>
        <taxon>Bifidobacteriaceae</taxon>
        <taxon>Alloscardovia</taxon>
    </lineage>
</organism>
<dbReference type="Proteomes" id="UP000291289">
    <property type="component" value="Unassembled WGS sequence"/>
</dbReference>
<dbReference type="OrthoDB" id="3240395at2"/>
<dbReference type="AlphaFoldDB" id="A0A4R0QXW5"/>
<keyword evidence="2" id="KW-1133">Transmembrane helix</keyword>
<feature type="transmembrane region" description="Helical" evidence="2">
    <location>
        <begin position="252"/>
        <end position="270"/>
    </location>
</feature>
<feature type="transmembrane region" description="Helical" evidence="2">
    <location>
        <begin position="282"/>
        <end position="304"/>
    </location>
</feature>
<dbReference type="InterPro" id="IPR036938">
    <property type="entry name" value="PAP2/HPO_sf"/>
</dbReference>
<keyword evidence="2" id="KW-0472">Membrane</keyword>
<feature type="compositionally biased region" description="Basic and acidic residues" evidence="1">
    <location>
        <begin position="22"/>
        <end position="34"/>
    </location>
</feature>
<accession>A0A4R0QXW5</accession>
<feature type="compositionally biased region" description="Polar residues" evidence="1">
    <location>
        <begin position="11"/>
        <end position="20"/>
    </location>
</feature>
<proteinExistence type="predicted"/>
<feature type="transmembrane region" description="Helical" evidence="2">
    <location>
        <begin position="221"/>
        <end position="240"/>
    </location>
</feature>
<dbReference type="RefSeq" id="WP_131283390.1">
    <property type="nucleotide sequence ID" value="NZ_RXLP01000014.1"/>
</dbReference>
<dbReference type="EMBL" id="RXLP01000014">
    <property type="protein sequence ID" value="TCD54530.1"/>
    <property type="molecule type" value="Genomic_DNA"/>
</dbReference>
<evidence type="ECO:0000259" key="3">
    <source>
        <dbReference type="Pfam" id="PF01569"/>
    </source>
</evidence>
<feature type="transmembrane region" description="Helical" evidence="2">
    <location>
        <begin position="156"/>
        <end position="176"/>
    </location>
</feature>